<dbReference type="GO" id="GO:0008270">
    <property type="term" value="F:zinc ion binding"/>
    <property type="evidence" value="ECO:0007669"/>
    <property type="project" value="UniProtKB-UniRule"/>
</dbReference>
<reference evidence="20" key="1">
    <citation type="journal article" date="2020" name="mSystems">
        <title>Genome- and Community-Level Interaction Insights into Carbon Utilization and Element Cycling Functions of Hydrothermarchaeota in Hydrothermal Sediment.</title>
        <authorList>
            <person name="Zhou Z."/>
            <person name="Liu Y."/>
            <person name="Xu W."/>
            <person name="Pan J."/>
            <person name="Luo Z.H."/>
            <person name="Li M."/>
        </authorList>
    </citation>
    <scope>NUCLEOTIDE SEQUENCE [LARGE SCALE GENOMIC DNA]</scope>
    <source>
        <strain evidence="20">HyVt-483</strain>
    </source>
</reference>
<dbReference type="Proteomes" id="UP000886043">
    <property type="component" value="Unassembled WGS sequence"/>
</dbReference>
<dbReference type="InterPro" id="IPR023405">
    <property type="entry name" value="Topo_IA_core_domain"/>
</dbReference>
<dbReference type="PANTHER" id="PTHR43505">
    <property type="entry name" value="REVERSE GYRASE"/>
    <property type="match status" value="1"/>
</dbReference>
<evidence type="ECO:0000256" key="1">
    <source>
        <dbReference type="ARBA" id="ARBA00004496"/>
    </source>
</evidence>
<dbReference type="InterPro" id="IPR006171">
    <property type="entry name" value="TOPRIM_dom"/>
</dbReference>
<dbReference type="GO" id="GO:0008094">
    <property type="term" value="F:ATP-dependent activity, acting on DNA"/>
    <property type="evidence" value="ECO:0007669"/>
    <property type="project" value="UniProtKB-UniRule"/>
</dbReference>
<gene>
    <name evidence="14 20" type="primary">rgy</name>
    <name evidence="20" type="ORF">ENJ40_05735</name>
</gene>
<keyword evidence="4 14" id="KW-0479">Metal-binding</keyword>
<comment type="miscellaneous">
    <text evidence="14">This enzyme is the only unique feature of hyperthermophilic bacteria/archaea known and seems to be essential for adaptation to life at high temperatures. It may play a role in stabilization of DNA at high temperatures.</text>
</comment>
<dbReference type="Gene3D" id="1.10.290.10">
    <property type="entry name" value="Topoisomerase I, domain 4"/>
    <property type="match status" value="1"/>
</dbReference>
<dbReference type="InterPro" id="IPR027417">
    <property type="entry name" value="P-loop_NTPase"/>
</dbReference>
<accession>A0A7C3GRD4</accession>
<dbReference type="GO" id="GO:0160097">
    <property type="term" value="F:reverse gyrase activity"/>
    <property type="evidence" value="ECO:0007669"/>
    <property type="project" value="UniProtKB-UniRule"/>
</dbReference>
<feature type="domain" description="Toprim" evidence="16">
    <location>
        <begin position="572"/>
        <end position="729"/>
    </location>
</feature>
<dbReference type="InterPro" id="IPR011545">
    <property type="entry name" value="DEAD/DEAH_box_helicase_dom"/>
</dbReference>
<dbReference type="InterPro" id="IPR013826">
    <property type="entry name" value="Topo_IA_cen_sub3"/>
</dbReference>
<dbReference type="AlphaFoldDB" id="A0A7C3GRD4"/>
<comment type="caution">
    <text evidence="20">The sequence shown here is derived from an EMBL/GenBank/DDBJ whole genome shotgun (WGS) entry which is preliminary data.</text>
</comment>
<comment type="function">
    <text evidence="15">Modifies the topological state of DNA by introducing positive supercoils in an ATP-dependent process, increasing the linking number in steps of +1. Binds to single-stranded DNA, transiently cleaves and then rejoins the ends, introducing a positive supercoil in the process. The scissile phosphodiester is attacked by the catalytic tyrosine of the enzyme, resulting in the formation of a DNA-(5'-phosphotyrosyl)-enzyme intermediate. Involved in rewinding DNA strands in regions of the chromosome that have opened up to allow replication, transcription, DNA repair and/or for DNA protection.</text>
</comment>
<dbReference type="InterPro" id="IPR003602">
    <property type="entry name" value="Topo_IA_DNA-bd_dom"/>
</dbReference>
<dbReference type="InterPro" id="IPR014001">
    <property type="entry name" value="Helicase_ATP-bd"/>
</dbReference>
<dbReference type="SMART" id="SM00493">
    <property type="entry name" value="TOPRIM"/>
    <property type="match status" value="1"/>
</dbReference>
<dbReference type="EC" id="5.6.2.-" evidence="14"/>
<organism evidence="20">
    <name type="scientific">Thermosulfurimonas dismutans</name>
    <dbReference type="NCBI Taxonomy" id="999894"/>
    <lineage>
        <taxon>Bacteria</taxon>
        <taxon>Pseudomonadati</taxon>
        <taxon>Thermodesulfobacteriota</taxon>
        <taxon>Thermodesulfobacteria</taxon>
        <taxon>Thermodesulfobacteriales</taxon>
        <taxon>Thermodesulfobacteriaceae</taxon>
        <taxon>Thermosulfurimonas</taxon>
    </lineage>
</organism>
<dbReference type="PRINTS" id="PR00417">
    <property type="entry name" value="PRTPISMRASEI"/>
</dbReference>
<keyword evidence="9 14" id="KW-0799">Topoisomerase</keyword>
<dbReference type="CDD" id="cd17924">
    <property type="entry name" value="DDXDc_reverse_gyrase"/>
    <property type="match status" value="1"/>
</dbReference>
<dbReference type="PROSITE" id="PS52039">
    <property type="entry name" value="TOPO_IA_2"/>
    <property type="match status" value="1"/>
</dbReference>
<dbReference type="InterPro" id="IPR040569">
    <property type="entry name" value="Znf_Rg"/>
</dbReference>
<dbReference type="SMART" id="SM00437">
    <property type="entry name" value="TOP1Ac"/>
    <property type="match status" value="1"/>
</dbReference>
<dbReference type="Pfam" id="PF17915">
    <property type="entry name" value="zf_Rg"/>
    <property type="match status" value="1"/>
</dbReference>
<evidence type="ECO:0000256" key="2">
    <source>
        <dbReference type="ARBA" id="ARBA00011245"/>
    </source>
</evidence>
<comment type="similarity">
    <text evidence="12 14">In the N-terminal section; belongs to the DEAD box helicase family. DDVD subfamily.</text>
</comment>
<comment type="subcellular location">
    <subcellularLocation>
        <location evidence="1 14">Cytoplasm</location>
    </subcellularLocation>
</comment>
<sequence length="1137" mass="131167">MLFRLAHGCPNCGREIEDERLLRGLPCKHCLPEEKDPCELSPEDLRRLRPFCLARERLERFRELFQRAVGYPPSSLQETWAKRIFLGESFAIVAPTGSGKTTFGLLALLLSPGRGLMLVPTRLLCVQVAERLREFAERVGLSRRILAYRGRKKEKEAFEAGEYDILVVTSAFMYQHLEELIRARFSLIFVDDVDAFLKRSRHVDSLFRLLGFTEEEIALALKPRKTEKDYEALSRIRERPGRGLLLLSSATLKPRTSRVLLFQQLLGFDIQRAVSTLRNVLDAYKEVAERELFSATAELCRRLGPGGLVFLSEDFGKERVPEITDFLRARGIRAVSYLEVSPEKLREGLSAGDYHLAVGLAHLANPLVRGLDLPEVLRYAIFVGVPKRLFPLRVEPSPSALSSLLSALLPLLEGEEEVEALGYLAYLRRYLTLRPEDLPRYPRLQARVQEMARFLENKLGDPSFRERLRQSEEVFLEEREGEFFVVVGEAAAYLQASGRVSRLSVHGVLPGLSVILSENPRALRSLRHRLRFFLGETPEFLPLDRLDLEEVSRRLTEARRGLREGKRPEMRSTLLVVESPHKARTIASFWGRPSQRRLGRVTIYEIPTEDRLLMVAASLGHVFNLSRRRGIFGVLSENGRFVPLFDTIKRCLATGEELVDPEEVRERCPEGEVRDKAEILAALGRAAFTADEVLIGSDPDAEGEKIAYDLWISLRPYQPNIRRLEFHEVTPRALREALNDPREFHLPRVKAQLARRVADRWVGFSLSRYLWRVFSRRGLSAGRVQTPVLGWVIERAREASRRVYRLSFRLGGRRFVLELEDGRRARELREALPELEWKILSREERELPPPPPFTTDTVLEEAHLRLRFSSRYTMELLQHLFESGLITYHRTDSTRVSETGRFQVARPYLEKTLGPEYFRPRGWGEGGAHEAIRPTRPWDMRELRSRLAHGLLSLENERDALRLYDLIFRRFMASQCRNPRVLWARIGFSLREQRWEEEVPLEILEHGHDLLWDPPVLFQMEGGPEDIRLQAVPAKPLYTEGTLVQEMKRRGLGRPSTYAEIVSTLLHRGYVKAIRGGGLVPTHLGKEVYQVLKRDFPHYISEEFTRELEEFMDRIEEGGDDWQEVCLRLRDLALRFV</sequence>
<feature type="domain" description="RG N-terminal-type" evidence="18">
    <location>
        <begin position="1"/>
        <end position="37"/>
    </location>
</feature>
<dbReference type="SUPFAM" id="SSF52540">
    <property type="entry name" value="P-loop containing nucleoside triphosphate hydrolases"/>
    <property type="match status" value="2"/>
</dbReference>
<dbReference type="PROSITE" id="PS51192">
    <property type="entry name" value="HELICASE_ATP_BIND_1"/>
    <property type="match status" value="1"/>
</dbReference>
<dbReference type="Gene3D" id="2.60.510.20">
    <property type="match status" value="1"/>
</dbReference>
<keyword evidence="8 14" id="KW-0067">ATP-binding</keyword>
<evidence type="ECO:0000256" key="3">
    <source>
        <dbReference type="ARBA" id="ARBA00022490"/>
    </source>
</evidence>
<evidence type="ECO:0000256" key="5">
    <source>
        <dbReference type="ARBA" id="ARBA00022741"/>
    </source>
</evidence>
<dbReference type="Gene3D" id="3.40.50.300">
    <property type="entry name" value="P-loop containing nucleotide triphosphate hydrolases"/>
    <property type="match status" value="2"/>
</dbReference>
<dbReference type="PROSITE" id="PS50880">
    <property type="entry name" value="TOPRIM"/>
    <property type="match status" value="1"/>
</dbReference>
<feature type="active site" description="O-(5'-phospho-DNA)-tyrosine intermediate" evidence="14">
    <location>
        <position position="888"/>
    </location>
</feature>
<dbReference type="Pfam" id="PF00270">
    <property type="entry name" value="DEAD"/>
    <property type="match status" value="1"/>
</dbReference>
<keyword evidence="5 14" id="KW-0547">Nucleotide-binding</keyword>
<comment type="subunit">
    <text evidence="2 14">Monomer.</text>
</comment>
<feature type="region of interest" description="Topoisomerase I" evidence="14">
    <location>
        <begin position="568"/>
        <end position="1137"/>
    </location>
</feature>
<evidence type="ECO:0000256" key="8">
    <source>
        <dbReference type="ARBA" id="ARBA00022840"/>
    </source>
</evidence>
<name>A0A7C3GRD4_9BACT</name>
<keyword evidence="3 14" id="KW-0963">Cytoplasm</keyword>
<keyword evidence="7 14" id="KW-0862">Zinc</keyword>
<feature type="domain" description="Helicase ATP-binding" evidence="17">
    <location>
        <begin position="81"/>
        <end position="270"/>
    </location>
</feature>
<dbReference type="InterPro" id="IPR003601">
    <property type="entry name" value="Topo_IA_2"/>
</dbReference>
<evidence type="ECO:0000313" key="20">
    <source>
        <dbReference type="EMBL" id="HFC97940.1"/>
    </source>
</evidence>
<dbReference type="Pfam" id="PF01751">
    <property type="entry name" value="Toprim"/>
    <property type="match status" value="1"/>
</dbReference>
<dbReference type="Gene3D" id="1.10.460.10">
    <property type="entry name" value="Topoisomerase I, domain 2"/>
    <property type="match status" value="1"/>
</dbReference>
<evidence type="ECO:0000259" key="19">
    <source>
        <dbReference type="PROSITE" id="PS52039"/>
    </source>
</evidence>
<dbReference type="SMART" id="SM00487">
    <property type="entry name" value="DEXDc"/>
    <property type="match status" value="1"/>
</dbReference>
<dbReference type="InterPro" id="IPR003593">
    <property type="entry name" value="AAA+_ATPase"/>
</dbReference>
<evidence type="ECO:0000256" key="9">
    <source>
        <dbReference type="ARBA" id="ARBA00023029"/>
    </source>
</evidence>
<dbReference type="InterPro" id="IPR013497">
    <property type="entry name" value="Topo_IA_cen"/>
</dbReference>
<evidence type="ECO:0000256" key="13">
    <source>
        <dbReference type="ARBA" id="ARBA00049360"/>
    </source>
</evidence>
<comment type="similarity">
    <text evidence="14">In the C-terminal section; belongs to the type IA topoisomerase family.</text>
</comment>
<keyword evidence="10 14" id="KW-0238">DNA-binding</keyword>
<dbReference type="GO" id="GO:0006265">
    <property type="term" value="P:DNA topological change"/>
    <property type="evidence" value="ECO:0007669"/>
    <property type="project" value="UniProtKB-UniRule"/>
</dbReference>
<evidence type="ECO:0000259" key="17">
    <source>
        <dbReference type="PROSITE" id="PS51192"/>
    </source>
</evidence>
<protein>
    <recommendedName>
        <fullName evidence="14 15">Reverse gyrase</fullName>
        <ecNumber evidence="14">5.6.2.-</ecNumber>
    </recommendedName>
</protein>
<dbReference type="PANTHER" id="PTHR43505:SF1">
    <property type="entry name" value="REVERSE GYRASE"/>
    <property type="match status" value="1"/>
</dbReference>
<comment type="domain">
    <text evidence="14">Introduction of positive supercoils requires the cooperation of both domains. The helicase-like domain probably does not directly unwind DNA, but more likely acts by driving ATP-dependent conformational changes within the whole enzyme. A beta hairpin in the 'latch' region of the N-terminal domain plays a regulatory role in the enzyme, repressing topoisomerase activity in the absence of ATP and preventing the enzyme from acting as an ATP-independent relaxing enzyme; it also helps to coordinate nucleotide hydrolysis by the ATPase domain with the supercoiling activity of the topoisomerase domain.</text>
</comment>
<dbReference type="GO" id="GO:0005524">
    <property type="term" value="F:ATP binding"/>
    <property type="evidence" value="ECO:0007669"/>
    <property type="project" value="UniProtKB-UniRule"/>
</dbReference>
<evidence type="ECO:0000256" key="15">
    <source>
        <dbReference type="RuleBase" id="RU004026"/>
    </source>
</evidence>
<evidence type="ECO:0000259" key="18">
    <source>
        <dbReference type="PROSITE" id="PS52036"/>
    </source>
</evidence>
<comment type="cofactor">
    <cofactor evidence="14">
        <name>Zn(2+)</name>
        <dbReference type="ChEBI" id="CHEBI:29105"/>
    </cofactor>
    <text evidence="14">Binds 1 or 2 zinc ions per subunit.</text>
</comment>
<dbReference type="InterPro" id="IPR005736">
    <property type="entry name" value="Reverse_gyrase"/>
</dbReference>
<evidence type="ECO:0000256" key="12">
    <source>
        <dbReference type="ARBA" id="ARBA00043976"/>
    </source>
</evidence>
<dbReference type="InterPro" id="IPR013824">
    <property type="entry name" value="Topo_IA_cen_sub1"/>
</dbReference>
<dbReference type="GO" id="GO:0016787">
    <property type="term" value="F:hydrolase activity"/>
    <property type="evidence" value="ECO:0007669"/>
    <property type="project" value="UniProtKB-KW"/>
</dbReference>
<keyword evidence="14 20" id="KW-0378">Hydrolase</keyword>
<evidence type="ECO:0000256" key="6">
    <source>
        <dbReference type="ARBA" id="ARBA00022771"/>
    </source>
</evidence>
<evidence type="ECO:0000256" key="4">
    <source>
        <dbReference type="ARBA" id="ARBA00022723"/>
    </source>
</evidence>
<feature type="domain" description="Topo IA-type catalytic" evidence="19">
    <location>
        <begin position="745"/>
        <end position="1137"/>
    </location>
</feature>
<dbReference type="GO" id="GO:0005737">
    <property type="term" value="C:cytoplasm"/>
    <property type="evidence" value="ECO:0007669"/>
    <property type="project" value="UniProtKB-SubCell"/>
</dbReference>
<evidence type="ECO:0000256" key="7">
    <source>
        <dbReference type="ARBA" id="ARBA00022833"/>
    </source>
</evidence>
<dbReference type="NCBIfam" id="TIGR01054">
    <property type="entry name" value="rgy"/>
    <property type="match status" value="1"/>
</dbReference>
<evidence type="ECO:0000256" key="11">
    <source>
        <dbReference type="ARBA" id="ARBA00023235"/>
    </source>
</evidence>
<dbReference type="Pfam" id="PF01131">
    <property type="entry name" value="Topoisom_bac"/>
    <property type="match status" value="1"/>
</dbReference>
<dbReference type="SMART" id="SM00436">
    <property type="entry name" value="TOP1Bc"/>
    <property type="match status" value="1"/>
</dbReference>
<dbReference type="SUPFAM" id="SSF56712">
    <property type="entry name" value="Prokaryotic type I DNA topoisomerase"/>
    <property type="match status" value="1"/>
</dbReference>
<evidence type="ECO:0000256" key="10">
    <source>
        <dbReference type="ARBA" id="ARBA00023125"/>
    </source>
</evidence>
<dbReference type="SMART" id="SM00382">
    <property type="entry name" value="AAA"/>
    <property type="match status" value="1"/>
</dbReference>
<keyword evidence="6 14" id="KW-0863">Zinc-finger</keyword>
<comment type="catalytic activity">
    <reaction evidence="13 14 15">
        <text>ATP + H2O = ADP + phosphate + H(+)</text>
        <dbReference type="Rhea" id="RHEA:13065"/>
        <dbReference type="ChEBI" id="CHEBI:15377"/>
        <dbReference type="ChEBI" id="CHEBI:15378"/>
        <dbReference type="ChEBI" id="CHEBI:30616"/>
        <dbReference type="ChEBI" id="CHEBI:43474"/>
        <dbReference type="ChEBI" id="CHEBI:456216"/>
    </reaction>
</comment>
<dbReference type="GO" id="GO:0006260">
    <property type="term" value="P:DNA replication"/>
    <property type="evidence" value="ECO:0007669"/>
    <property type="project" value="UniProtKB-UniRule"/>
</dbReference>
<feature type="binding site" evidence="14">
    <location>
        <position position="77"/>
    </location>
    <ligand>
        <name>ATP</name>
        <dbReference type="ChEBI" id="CHEBI:30616"/>
    </ligand>
</feature>
<comment type="function">
    <text evidence="14">Modifies the topological state of DNA by introducing positive supercoils in an ATP-dependent process, increasing the linking number in steps of +1. Binds to single-stranded DNA, transiently cleaves and then rejoins the ends, introducing a positive supercoil in the process. The scissile phosphodiester is attacked by the catalytic tyrosine of the enzyme, resulting in the formation of a DNA-(5'-phosphotyrosyl)-enzyme intermediate. Probably involved in rewinding DNA strands in regions of the chromosome that have opened up to allow replication, transcription, DNA repair and/or for DNA protection.</text>
</comment>
<dbReference type="Gene3D" id="3.40.50.140">
    <property type="match status" value="1"/>
</dbReference>
<dbReference type="PROSITE" id="PS52036">
    <property type="entry name" value="ZF_RG_N"/>
    <property type="match status" value="1"/>
</dbReference>
<evidence type="ECO:0000259" key="16">
    <source>
        <dbReference type="PROSITE" id="PS50880"/>
    </source>
</evidence>
<dbReference type="EMBL" id="DRMH01000076">
    <property type="protein sequence ID" value="HFC97940.1"/>
    <property type="molecule type" value="Genomic_DNA"/>
</dbReference>
<dbReference type="HAMAP" id="MF_01125">
    <property type="entry name" value="Reverse_gyrase"/>
    <property type="match status" value="1"/>
</dbReference>
<dbReference type="CDD" id="cd00186">
    <property type="entry name" value="TOP1Ac"/>
    <property type="match status" value="1"/>
</dbReference>
<keyword evidence="11 14" id="KW-0413">Isomerase</keyword>
<evidence type="ECO:0000256" key="14">
    <source>
        <dbReference type="HAMAP-Rule" id="MF_01125"/>
    </source>
</evidence>
<dbReference type="GO" id="GO:0003677">
    <property type="term" value="F:DNA binding"/>
    <property type="evidence" value="ECO:0007669"/>
    <property type="project" value="UniProtKB-UniRule"/>
</dbReference>
<proteinExistence type="inferred from homology"/>